<feature type="region of interest" description="Disordered" evidence="10">
    <location>
        <begin position="433"/>
        <end position="459"/>
    </location>
</feature>
<dbReference type="GO" id="GO:0005524">
    <property type="term" value="F:ATP binding"/>
    <property type="evidence" value="ECO:0007669"/>
    <property type="project" value="UniProtKB-UniRule"/>
</dbReference>
<keyword evidence="11" id="KW-1133">Transmembrane helix</keyword>
<dbReference type="EC" id="2.7.11.1" evidence="1"/>
<dbReference type="PROSITE" id="PS00107">
    <property type="entry name" value="PROTEIN_KINASE_ATP"/>
    <property type="match status" value="1"/>
</dbReference>
<dbReference type="Pfam" id="PF00069">
    <property type="entry name" value="Pkinase"/>
    <property type="match status" value="1"/>
</dbReference>
<evidence type="ECO:0000259" key="12">
    <source>
        <dbReference type="PROSITE" id="PS50011"/>
    </source>
</evidence>
<proteinExistence type="predicted"/>
<evidence type="ECO:0000256" key="7">
    <source>
        <dbReference type="ARBA" id="ARBA00047899"/>
    </source>
</evidence>
<protein>
    <recommendedName>
        <fullName evidence="1">non-specific serine/threonine protein kinase</fullName>
        <ecNumber evidence="1">2.7.11.1</ecNumber>
    </recommendedName>
</protein>
<evidence type="ECO:0000256" key="8">
    <source>
        <dbReference type="ARBA" id="ARBA00048679"/>
    </source>
</evidence>
<dbReference type="PANTHER" id="PTHR43289">
    <property type="entry name" value="MITOGEN-ACTIVATED PROTEIN KINASE KINASE KINASE 20-RELATED"/>
    <property type="match status" value="1"/>
</dbReference>
<dbReference type="FunFam" id="3.30.200.20:FF:000035">
    <property type="entry name" value="Serine/threonine protein kinase Stk1"/>
    <property type="match status" value="1"/>
</dbReference>
<feature type="domain" description="Protein kinase" evidence="12">
    <location>
        <begin position="73"/>
        <end position="338"/>
    </location>
</feature>
<feature type="region of interest" description="Disordered" evidence="10">
    <location>
        <begin position="353"/>
        <end position="391"/>
    </location>
</feature>
<evidence type="ECO:0000256" key="4">
    <source>
        <dbReference type="ARBA" id="ARBA00022741"/>
    </source>
</evidence>
<comment type="catalytic activity">
    <reaction evidence="7">
        <text>L-threonyl-[protein] + ATP = O-phospho-L-threonyl-[protein] + ADP + H(+)</text>
        <dbReference type="Rhea" id="RHEA:46608"/>
        <dbReference type="Rhea" id="RHEA-COMP:11060"/>
        <dbReference type="Rhea" id="RHEA-COMP:11605"/>
        <dbReference type="ChEBI" id="CHEBI:15378"/>
        <dbReference type="ChEBI" id="CHEBI:30013"/>
        <dbReference type="ChEBI" id="CHEBI:30616"/>
        <dbReference type="ChEBI" id="CHEBI:61977"/>
        <dbReference type="ChEBI" id="CHEBI:456216"/>
        <dbReference type="EC" id="2.7.11.1"/>
    </reaction>
</comment>
<evidence type="ECO:0000256" key="10">
    <source>
        <dbReference type="SAM" id="MobiDB-lite"/>
    </source>
</evidence>
<dbReference type="OrthoDB" id="6111975at2"/>
<dbReference type="PANTHER" id="PTHR43289:SF6">
    <property type="entry name" value="SERINE_THREONINE-PROTEIN KINASE NEKL-3"/>
    <property type="match status" value="1"/>
</dbReference>
<reference evidence="13 14" key="1">
    <citation type="journal article" name="Front. Microbiol.">
        <title>Sugar Metabolism of the First Thermophilic Planctomycete Thermogutta terrifontis: Comparative Genomic and Transcriptomic Approaches.</title>
        <authorList>
            <person name="Elcheninov A.G."/>
            <person name="Menzel P."/>
            <person name="Gudbergsdottir S.R."/>
            <person name="Slesarev A.I."/>
            <person name="Kadnikov V.V."/>
            <person name="Krogh A."/>
            <person name="Bonch-Osmolovskaya E.A."/>
            <person name="Peng X."/>
            <person name="Kublanov I.V."/>
        </authorList>
    </citation>
    <scope>NUCLEOTIDE SEQUENCE [LARGE SCALE GENOMIC DNA]</scope>
    <source>
        <strain evidence="13 14">R1</strain>
    </source>
</reference>
<keyword evidence="4 9" id="KW-0547">Nucleotide-binding</keyword>
<dbReference type="Proteomes" id="UP000215086">
    <property type="component" value="Chromosome"/>
</dbReference>
<evidence type="ECO:0000256" key="1">
    <source>
        <dbReference type="ARBA" id="ARBA00012513"/>
    </source>
</evidence>
<dbReference type="PROSITE" id="PS50011">
    <property type="entry name" value="PROTEIN_KINASE_DOM"/>
    <property type="match status" value="1"/>
</dbReference>
<keyword evidence="11" id="KW-0812">Transmembrane</keyword>
<evidence type="ECO:0000256" key="5">
    <source>
        <dbReference type="ARBA" id="ARBA00022777"/>
    </source>
</evidence>
<feature type="binding site" evidence="9">
    <location>
        <position position="102"/>
    </location>
    <ligand>
        <name>ATP</name>
        <dbReference type="ChEBI" id="CHEBI:30616"/>
    </ligand>
</feature>
<dbReference type="SUPFAM" id="SSF56112">
    <property type="entry name" value="Protein kinase-like (PK-like)"/>
    <property type="match status" value="1"/>
</dbReference>
<dbReference type="CDD" id="cd14014">
    <property type="entry name" value="STKc_PknB_like"/>
    <property type="match status" value="1"/>
</dbReference>
<evidence type="ECO:0000256" key="6">
    <source>
        <dbReference type="ARBA" id="ARBA00022840"/>
    </source>
</evidence>
<keyword evidence="3" id="KW-0808">Transferase</keyword>
<keyword evidence="11" id="KW-0472">Membrane</keyword>
<dbReference type="GO" id="GO:0004674">
    <property type="term" value="F:protein serine/threonine kinase activity"/>
    <property type="evidence" value="ECO:0007669"/>
    <property type="project" value="UniProtKB-KW"/>
</dbReference>
<dbReference type="InterPro" id="IPR017441">
    <property type="entry name" value="Protein_kinase_ATP_BS"/>
</dbReference>
<dbReference type="KEGG" id="ttf:THTE_0860"/>
<dbReference type="InterPro" id="IPR008271">
    <property type="entry name" value="Ser/Thr_kinase_AS"/>
</dbReference>
<dbReference type="AlphaFoldDB" id="A0A286RBW8"/>
<evidence type="ECO:0000256" key="11">
    <source>
        <dbReference type="SAM" id="Phobius"/>
    </source>
</evidence>
<feature type="transmembrane region" description="Helical" evidence="11">
    <location>
        <begin position="490"/>
        <end position="512"/>
    </location>
</feature>
<dbReference type="FunFam" id="1.10.510.10:FF:000021">
    <property type="entry name" value="Serine/threonine protein kinase"/>
    <property type="match status" value="1"/>
</dbReference>
<comment type="catalytic activity">
    <reaction evidence="8">
        <text>L-seryl-[protein] + ATP = O-phospho-L-seryl-[protein] + ADP + H(+)</text>
        <dbReference type="Rhea" id="RHEA:17989"/>
        <dbReference type="Rhea" id="RHEA-COMP:9863"/>
        <dbReference type="Rhea" id="RHEA-COMP:11604"/>
        <dbReference type="ChEBI" id="CHEBI:15378"/>
        <dbReference type="ChEBI" id="CHEBI:29999"/>
        <dbReference type="ChEBI" id="CHEBI:30616"/>
        <dbReference type="ChEBI" id="CHEBI:83421"/>
        <dbReference type="ChEBI" id="CHEBI:456216"/>
        <dbReference type="EC" id="2.7.11.1"/>
    </reaction>
</comment>
<feature type="compositionally biased region" description="Low complexity" evidence="10">
    <location>
        <begin position="355"/>
        <end position="371"/>
    </location>
</feature>
<accession>A0A286RBW8</accession>
<keyword evidence="5" id="KW-0418">Kinase</keyword>
<dbReference type="EMBL" id="CP018477">
    <property type="protein sequence ID" value="ASV73462.1"/>
    <property type="molecule type" value="Genomic_DNA"/>
</dbReference>
<dbReference type="Gene3D" id="3.30.200.20">
    <property type="entry name" value="Phosphorylase Kinase, domain 1"/>
    <property type="match status" value="1"/>
</dbReference>
<evidence type="ECO:0000313" key="13">
    <source>
        <dbReference type="EMBL" id="ASV73462.1"/>
    </source>
</evidence>
<keyword evidence="2" id="KW-0723">Serine/threonine-protein kinase</keyword>
<evidence type="ECO:0000313" key="14">
    <source>
        <dbReference type="Proteomes" id="UP000215086"/>
    </source>
</evidence>
<evidence type="ECO:0000256" key="3">
    <source>
        <dbReference type="ARBA" id="ARBA00022679"/>
    </source>
</evidence>
<keyword evidence="14" id="KW-1185">Reference proteome</keyword>
<dbReference type="RefSeq" id="WP_095414055.1">
    <property type="nucleotide sequence ID" value="NZ_CP018477.1"/>
</dbReference>
<dbReference type="InterPro" id="IPR011009">
    <property type="entry name" value="Kinase-like_dom_sf"/>
</dbReference>
<sequence length="513" mass="56299">MTVEQFLDLVKRSQLVETDQLQKVVKQWLPPEGSSSLTAEELAGKLVEAGLLTRWQAGKLLEGRYKGFFLGKYKLLDHLGSGGMSSVYLAEHVLMQRRVAIKVLPKHRVNDASYLARFHREAKAAAALDHPNIVRAYDVDSDGTNHYLVMEYVEGQDLQRMVREKGPLPPHMAAEYIRQAAEGLHHAHQAGLIHRDIKPANLLVDKKGVVKLLDLGLARFSDDDRASLTLAYDENVLGTADYLAPEQAIDSHRVDLRADIYSLGCTLYFLLTGHPPFPEGTLAQRVMKHQREMPPDIRNERPDVPDDLVAICMKMMAKKPSARYQSAAQVADALRLWLINHGYQIADENTLRRSAPAAPTAAPGAVPTPGTKLLSAKPISEPTSGKPTPLPVAQALQQTPAVAPLPKARPLEESATTPTLPVAKPIVETLPIPEELTREPNDTANTNQESALPGEPESGAAITLPLDVKEDPLLAIVRRDRPRRAPPMPAWIWLVIIGGVLVAAALAAIQFLR</sequence>
<dbReference type="SMART" id="SM00220">
    <property type="entry name" value="S_TKc"/>
    <property type="match status" value="1"/>
</dbReference>
<keyword evidence="6 9" id="KW-0067">ATP-binding</keyword>
<evidence type="ECO:0000256" key="2">
    <source>
        <dbReference type="ARBA" id="ARBA00022527"/>
    </source>
</evidence>
<evidence type="ECO:0000256" key="9">
    <source>
        <dbReference type="PROSITE-ProRule" id="PRU10141"/>
    </source>
</evidence>
<gene>
    <name evidence="13" type="ORF">THTE_0860</name>
</gene>
<dbReference type="Gene3D" id="1.10.510.10">
    <property type="entry name" value="Transferase(Phosphotransferase) domain 1"/>
    <property type="match status" value="1"/>
</dbReference>
<organism evidence="13 14">
    <name type="scientific">Thermogutta terrifontis</name>
    <dbReference type="NCBI Taxonomy" id="1331910"/>
    <lineage>
        <taxon>Bacteria</taxon>
        <taxon>Pseudomonadati</taxon>
        <taxon>Planctomycetota</taxon>
        <taxon>Planctomycetia</taxon>
        <taxon>Pirellulales</taxon>
        <taxon>Thermoguttaceae</taxon>
        <taxon>Thermogutta</taxon>
    </lineage>
</organism>
<dbReference type="InterPro" id="IPR000719">
    <property type="entry name" value="Prot_kinase_dom"/>
</dbReference>
<name>A0A286RBW8_9BACT</name>
<dbReference type="PROSITE" id="PS00108">
    <property type="entry name" value="PROTEIN_KINASE_ST"/>
    <property type="match status" value="1"/>
</dbReference>